<dbReference type="Pfam" id="PF14070">
    <property type="entry name" value="YjfB_motility"/>
    <property type="match status" value="1"/>
</dbReference>
<evidence type="ECO:0000313" key="2">
    <source>
        <dbReference type="EMBL" id="WLV24162.1"/>
    </source>
</evidence>
<sequence length="62" mass="6561">MDVAALSISMSNAQLRNDTSIALMSKAMQVFSQQSTDLVDLMTDQGPAAPHPVAGNRIDTQA</sequence>
<evidence type="ECO:0000256" key="1">
    <source>
        <dbReference type="SAM" id="MobiDB-lite"/>
    </source>
</evidence>
<feature type="region of interest" description="Disordered" evidence="1">
    <location>
        <begin position="43"/>
        <end position="62"/>
    </location>
</feature>
<dbReference type="EMBL" id="CP129113">
    <property type="protein sequence ID" value="WLV24162.1"/>
    <property type="molecule type" value="Genomic_DNA"/>
</dbReference>
<dbReference type="Proteomes" id="UP001180087">
    <property type="component" value="Chromosome"/>
</dbReference>
<protein>
    <submittedName>
        <fullName evidence="2">YjfB family protein</fullName>
    </submittedName>
</protein>
<accession>A0ABY9KTV2</accession>
<gene>
    <name evidence="2" type="ORF">QR721_11025</name>
</gene>
<reference evidence="2" key="1">
    <citation type="submission" date="2023-06" db="EMBL/GenBank/DDBJ databases">
        <title>A Treasure from Seagulls: Isolation and Description of Aciduricobacillus qingdaonensis gen. nov., sp. nov., a Rare Obligately Uric Acid-utilizing Member in the Family Bacillaceae.</title>
        <authorList>
            <person name="Liu W."/>
            <person name="Wang B."/>
        </authorList>
    </citation>
    <scope>NUCLEOTIDE SEQUENCE</scope>
    <source>
        <strain evidence="2">44XB</strain>
    </source>
</reference>
<evidence type="ECO:0000313" key="3">
    <source>
        <dbReference type="Proteomes" id="UP001180087"/>
    </source>
</evidence>
<organism evidence="2 3">
    <name type="scientific">Aciduricibacillus chroicocephali</name>
    <dbReference type="NCBI Taxonomy" id="3054939"/>
    <lineage>
        <taxon>Bacteria</taxon>
        <taxon>Bacillati</taxon>
        <taxon>Bacillota</taxon>
        <taxon>Bacilli</taxon>
        <taxon>Bacillales</taxon>
        <taxon>Bacillaceae</taxon>
        <taxon>Aciduricibacillus</taxon>
    </lineage>
</organism>
<dbReference type="RefSeq" id="WP_348026904.1">
    <property type="nucleotide sequence ID" value="NZ_CP129113.1"/>
</dbReference>
<name>A0ABY9KTV2_9BACI</name>
<keyword evidence="3" id="KW-1185">Reference proteome</keyword>
<proteinExistence type="predicted"/>
<dbReference type="InterPro" id="IPR025906">
    <property type="entry name" value="YjfB_motility"/>
</dbReference>